<name>A0A1W1HJD8_9BACT</name>
<dbReference type="InterPro" id="IPR006015">
    <property type="entry name" value="Universal_stress_UspA"/>
</dbReference>
<dbReference type="InterPro" id="IPR006016">
    <property type="entry name" value="UspA"/>
</dbReference>
<dbReference type="InterPro" id="IPR014729">
    <property type="entry name" value="Rossmann-like_a/b/a_fold"/>
</dbReference>
<dbReference type="Pfam" id="PF00582">
    <property type="entry name" value="Usp"/>
    <property type="match status" value="1"/>
</dbReference>
<dbReference type="EMBL" id="FWEV01000320">
    <property type="protein sequence ID" value="SLM32525.1"/>
    <property type="molecule type" value="Genomic_DNA"/>
</dbReference>
<dbReference type="PANTHER" id="PTHR46268">
    <property type="entry name" value="STRESS RESPONSE PROTEIN NHAX"/>
    <property type="match status" value="1"/>
</dbReference>
<dbReference type="STRING" id="1246637.MTBBW1_750046"/>
<gene>
    <name evidence="3" type="primary">uspA</name>
    <name evidence="3" type="ORF">MTBBW1_750046</name>
</gene>
<evidence type="ECO:0000313" key="4">
    <source>
        <dbReference type="Proteomes" id="UP000191931"/>
    </source>
</evidence>
<proteinExistence type="inferred from homology"/>
<dbReference type="PANTHER" id="PTHR46268:SF6">
    <property type="entry name" value="UNIVERSAL STRESS PROTEIN UP12"/>
    <property type="match status" value="1"/>
</dbReference>
<evidence type="ECO:0000313" key="3">
    <source>
        <dbReference type="EMBL" id="SLM32525.1"/>
    </source>
</evidence>
<dbReference type="OrthoDB" id="5431433at2"/>
<evidence type="ECO:0000259" key="2">
    <source>
        <dbReference type="Pfam" id="PF00582"/>
    </source>
</evidence>
<dbReference type="PRINTS" id="PR01438">
    <property type="entry name" value="UNVRSLSTRESS"/>
</dbReference>
<protein>
    <submittedName>
        <fullName evidence="3">UspA7</fullName>
    </submittedName>
</protein>
<dbReference type="Gene3D" id="3.40.50.620">
    <property type="entry name" value="HUPs"/>
    <property type="match status" value="1"/>
</dbReference>
<dbReference type="SUPFAM" id="SSF52402">
    <property type="entry name" value="Adenine nucleotide alpha hydrolases-like"/>
    <property type="match status" value="1"/>
</dbReference>
<organism evidence="3 4">
    <name type="scientific">Desulfamplus magnetovallimortis</name>
    <dbReference type="NCBI Taxonomy" id="1246637"/>
    <lineage>
        <taxon>Bacteria</taxon>
        <taxon>Pseudomonadati</taxon>
        <taxon>Thermodesulfobacteriota</taxon>
        <taxon>Desulfobacteria</taxon>
        <taxon>Desulfobacterales</taxon>
        <taxon>Desulfobacteraceae</taxon>
        <taxon>Desulfamplus</taxon>
    </lineage>
</organism>
<comment type="similarity">
    <text evidence="1">Belongs to the universal stress protein A family.</text>
</comment>
<evidence type="ECO:0000256" key="1">
    <source>
        <dbReference type="ARBA" id="ARBA00008791"/>
    </source>
</evidence>
<reference evidence="3 4" key="1">
    <citation type="submission" date="2017-03" db="EMBL/GenBank/DDBJ databases">
        <authorList>
            <person name="Afonso C.L."/>
            <person name="Miller P.J."/>
            <person name="Scott M.A."/>
            <person name="Spackman E."/>
            <person name="Goraichik I."/>
            <person name="Dimitrov K.M."/>
            <person name="Suarez D.L."/>
            <person name="Swayne D.E."/>
        </authorList>
    </citation>
    <scope>NUCLEOTIDE SEQUENCE [LARGE SCALE GENOMIC DNA]</scope>
    <source>
        <strain evidence="3">PRJEB14757</strain>
    </source>
</reference>
<dbReference type="CDD" id="cd00293">
    <property type="entry name" value="USP-like"/>
    <property type="match status" value="1"/>
</dbReference>
<dbReference type="AlphaFoldDB" id="A0A1W1HJD8"/>
<accession>A0A1W1HJD8</accession>
<keyword evidence="4" id="KW-1185">Reference proteome</keyword>
<sequence>MKKISKIMVCVDLSEYSANNLEYAVAVAGNTNAEIMIFNVLNQSDINAVKMVSSYYPDKINLQDYIKESIEERRQEIKNIIREKFFEQKSIMSIHMGMGVPFEEILKKAEEEKVDLIVMGSKGRGNLARTLFGSQAEKVFRHSPIPVLSIRKTPHKRDA</sequence>
<dbReference type="RefSeq" id="WP_080802415.1">
    <property type="nucleotide sequence ID" value="NZ_LT828543.1"/>
</dbReference>
<feature type="domain" description="UspA" evidence="2">
    <location>
        <begin position="5"/>
        <end position="151"/>
    </location>
</feature>
<dbReference type="Proteomes" id="UP000191931">
    <property type="component" value="Unassembled WGS sequence"/>
</dbReference>